<dbReference type="InterPro" id="IPR055170">
    <property type="entry name" value="GFO_IDH_MocA-like_dom"/>
</dbReference>
<organism evidence="6">
    <name type="scientific">marine metagenome</name>
    <dbReference type="NCBI Taxonomy" id="408172"/>
    <lineage>
        <taxon>unclassified sequences</taxon>
        <taxon>metagenomes</taxon>
        <taxon>ecological metagenomes</taxon>
    </lineage>
</organism>
<dbReference type="CDD" id="cd19082">
    <property type="entry name" value="AKR_AKR10A1_2"/>
    <property type="match status" value="1"/>
</dbReference>
<dbReference type="InterPro" id="IPR036812">
    <property type="entry name" value="NAD(P)_OxRdtase_dom_sf"/>
</dbReference>
<evidence type="ECO:0000259" key="4">
    <source>
        <dbReference type="Pfam" id="PF01408"/>
    </source>
</evidence>
<feature type="domain" description="Gfo/Idh/MocA-like oxidoreductase N-terminal" evidence="4">
    <location>
        <begin position="2"/>
        <end position="119"/>
    </location>
</feature>
<evidence type="ECO:0000259" key="5">
    <source>
        <dbReference type="Pfam" id="PF22725"/>
    </source>
</evidence>
<evidence type="ECO:0000256" key="2">
    <source>
        <dbReference type="ARBA" id="ARBA00023002"/>
    </source>
</evidence>
<keyword evidence="2" id="KW-0560">Oxidoreductase</keyword>
<dbReference type="PANTHER" id="PTHR22604">
    <property type="entry name" value="OXIDOREDUCTASES"/>
    <property type="match status" value="1"/>
</dbReference>
<evidence type="ECO:0000259" key="3">
    <source>
        <dbReference type="Pfam" id="PF00248"/>
    </source>
</evidence>
<gene>
    <name evidence="6" type="ORF">METZ01_LOCUS10344</name>
</gene>
<dbReference type="EMBL" id="UINC01000560">
    <property type="protein sequence ID" value="SUZ57490.1"/>
    <property type="molecule type" value="Genomic_DNA"/>
</dbReference>
<accession>A0A381NSF7</accession>
<dbReference type="GO" id="GO:0016491">
    <property type="term" value="F:oxidoreductase activity"/>
    <property type="evidence" value="ECO:0007669"/>
    <property type="project" value="UniProtKB-KW"/>
</dbReference>
<dbReference type="Pfam" id="PF00248">
    <property type="entry name" value="Aldo_ket_red"/>
    <property type="match status" value="1"/>
</dbReference>
<dbReference type="Gene3D" id="3.20.20.100">
    <property type="entry name" value="NADP-dependent oxidoreductase domain"/>
    <property type="match status" value="1"/>
</dbReference>
<dbReference type="SUPFAM" id="SSF51735">
    <property type="entry name" value="NAD(P)-binding Rossmann-fold domains"/>
    <property type="match status" value="1"/>
</dbReference>
<comment type="similarity">
    <text evidence="1">Belongs to the Gfo/Idh/MocA family.</text>
</comment>
<evidence type="ECO:0000256" key="1">
    <source>
        <dbReference type="ARBA" id="ARBA00010928"/>
    </source>
</evidence>
<dbReference type="Gene3D" id="3.40.50.720">
    <property type="entry name" value="NAD(P)-binding Rossmann-like Domain"/>
    <property type="match status" value="1"/>
</dbReference>
<dbReference type="InterPro" id="IPR023210">
    <property type="entry name" value="NADP_OxRdtase_dom"/>
</dbReference>
<dbReference type="Pfam" id="PF01408">
    <property type="entry name" value="GFO_IDH_MocA"/>
    <property type="match status" value="1"/>
</dbReference>
<evidence type="ECO:0008006" key="7">
    <source>
        <dbReference type="Google" id="ProtNLM"/>
    </source>
</evidence>
<dbReference type="PANTHER" id="PTHR22604:SF105">
    <property type="entry name" value="TRANS-1,2-DIHYDROBENZENE-1,2-DIOL DEHYDROGENASE"/>
    <property type="match status" value="1"/>
</dbReference>
<protein>
    <recommendedName>
        <fullName evidence="7">Oxidoreductase</fullName>
    </recommendedName>
</protein>
<reference evidence="6" key="1">
    <citation type="submission" date="2018-05" db="EMBL/GenBank/DDBJ databases">
        <authorList>
            <person name="Lanie J.A."/>
            <person name="Ng W.-L."/>
            <person name="Kazmierczak K.M."/>
            <person name="Andrzejewski T.M."/>
            <person name="Davidsen T.M."/>
            <person name="Wayne K.J."/>
            <person name="Tettelin H."/>
            <person name="Glass J.I."/>
            <person name="Rusch D."/>
            <person name="Podicherti R."/>
            <person name="Tsui H.-C.T."/>
            <person name="Winkler M.E."/>
        </authorList>
    </citation>
    <scope>NUCLEOTIDE SEQUENCE</scope>
</reference>
<evidence type="ECO:0000313" key="6">
    <source>
        <dbReference type="EMBL" id="SUZ57490.1"/>
    </source>
</evidence>
<dbReference type="InterPro" id="IPR020471">
    <property type="entry name" value="AKR"/>
</dbReference>
<name>A0A381NSF7_9ZZZZ</name>
<dbReference type="SUPFAM" id="SSF51430">
    <property type="entry name" value="NAD(P)-linked oxidoreductase"/>
    <property type="match status" value="1"/>
</dbReference>
<dbReference type="PRINTS" id="PR00069">
    <property type="entry name" value="ALDKETRDTASE"/>
</dbReference>
<sequence length="668" mass="75718">MINWGIFGTGMIARALAVSIRDSEGSNLKAVASRSIEKAERFAEKYNCLAIEGYENLLNIDELDAIYVATPHDSHFDLALASVEAKKSVLCEKPMTINSTEAMVLIDAARSHRVLLMEAFMYRTHPQTDKIRELVETEFNEKPLTIEASFGFSAEVPKEHRLVNPELGGGSIMDIGCYPMSMSRMVVGAQLGKPFANPINIEAKGELSSRNIDLNAEAELEFVNGSKALISSAINKTMENSVLIFDEEKSLFISEPWQCGEQNNRQSNIIFKKEGKEDLVIEFKEAKGVFTHEIDHFVDLLNKKETQSKKISHADSHGNMIWLDAWRKKVGVYYSADNAENREFSLLGKSALKQRGTIPSAKINGLDKEVSRVVFGCDNQSGSDHAFAMFDHYFSLGGNTFDTAYIYNNGKSDVYLGRWMNHRGLRDQVVVLGKGAHTPDCYPHLIRPQLEESLDRLKTDHLDLYCLHRDNLEVPVGEFIEALNELKEEGLIRLIGASNWSLSRFSESITYAETSGKDSFSLLSNNFSLARMLEPVWPGCESCSEDDFKEFLKEKQIAIFPWSSQARGFFLEQQEFEGSLHIANPNQQEQNRVWSNEDNLERRKRCFSLAKEKRVEPIELALAFVLNQDFPSFPLIGPRNFFETQSSLKALEIKLTREERDWLDLKRN</sequence>
<proteinExistence type="inferred from homology"/>
<dbReference type="SUPFAM" id="SSF55347">
    <property type="entry name" value="Glyceraldehyde-3-phosphate dehydrogenase-like, C-terminal domain"/>
    <property type="match status" value="1"/>
</dbReference>
<dbReference type="InterPro" id="IPR036291">
    <property type="entry name" value="NAD(P)-bd_dom_sf"/>
</dbReference>
<dbReference type="AlphaFoldDB" id="A0A381NSF7"/>
<dbReference type="Gene3D" id="3.30.360.10">
    <property type="entry name" value="Dihydrodipicolinate Reductase, domain 2"/>
    <property type="match status" value="1"/>
</dbReference>
<feature type="domain" description="GFO/IDH/MocA-like oxidoreductase" evidence="5">
    <location>
        <begin position="130"/>
        <end position="238"/>
    </location>
</feature>
<dbReference type="InterPro" id="IPR000683">
    <property type="entry name" value="Gfo/Idh/MocA-like_OxRdtase_N"/>
</dbReference>
<dbReference type="Pfam" id="PF22725">
    <property type="entry name" value="GFO_IDH_MocA_C3"/>
    <property type="match status" value="1"/>
</dbReference>
<feature type="domain" description="NADP-dependent oxidoreductase" evidence="3">
    <location>
        <begin position="380"/>
        <end position="661"/>
    </location>
</feature>
<dbReference type="GO" id="GO:0000166">
    <property type="term" value="F:nucleotide binding"/>
    <property type="evidence" value="ECO:0007669"/>
    <property type="project" value="InterPro"/>
</dbReference>
<dbReference type="InterPro" id="IPR050984">
    <property type="entry name" value="Gfo/Idh/MocA_domain"/>
</dbReference>